<evidence type="ECO:0000256" key="2">
    <source>
        <dbReference type="ARBA" id="ARBA00012388"/>
    </source>
</evidence>
<sequence length="445" mass="49964">MAAGTSTTRSLLSRIAPSPQNRSKVQADKPRLRKRVISDETDQRPNKRRRGTDNRDEGSLRLVPWVKALNEPETETTREERLHDELLQFVDYITPNKREREARSILVVQIEKLLKSRWSDAKVTVFGSSVTGLDLTGGDIDLVVSFDSIHSMSELDRKARLAAMGDILKRSGMTIWVNRIFGARVPIITFTTIRELGEITIDISIRNGEDAGVRAIPLIKQYLADLPALRPLIVAVKAFLSLCDLNDASQGTLSSYAITLLCISFLQRNPTGRPKKQLDDPYTAKSLGLLLMDFFRYYGHDFPYATHYVSVSERDVLPKKLKSWGVKRSNPAVLAVQCILNPENNITRGCSKISLIIEQFKEALNILLNVSFKRATAANSLLSRIYEIPEEDQTRRTLIDESVDSGAFSHIANSCSGEISTSTRTVRGGVLLANRSDRQRRKKPR</sequence>
<feature type="domain" description="PAP-associated" evidence="6">
    <location>
        <begin position="286"/>
        <end position="337"/>
    </location>
</feature>
<comment type="similarity">
    <text evidence="1">Belongs to the DNA polymerase type-B-like family.</text>
</comment>
<feature type="domain" description="Poly(A) RNA polymerase mitochondrial-like central palm" evidence="7">
    <location>
        <begin position="82"/>
        <end position="223"/>
    </location>
</feature>
<dbReference type="GO" id="GO:0031123">
    <property type="term" value="P:RNA 3'-end processing"/>
    <property type="evidence" value="ECO:0007669"/>
    <property type="project" value="TreeGrafter"/>
</dbReference>
<dbReference type="InterPro" id="IPR054708">
    <property type="entry name" value="MTPAP-like_central"/>
</dbReference>
<reference evidence="8" key="1">
    <citation type="submission" date="2016-06" db="EMBL/GenBank/DDBJ databases">
        <title>Draft Genome sequence of the fungus Inonotus baumii.</title>
        <authorList>
            <person name="Zhu H."/>
            <person name="Lin W."/>
        </authorList>
    </citation>
    <scope>NUCLEOTIDE SEQUENCE</scope>
    <source>
        <strain evidence="8">821</strain>
    </source>
</reference>
<dbReference type="GO" id="GO:0031499">
    <property type="term" value="C:TRAMP complex"/>
    <property type="evidence" value="ECO:0007669"/>
    <property type="project" value="TreeGrafter"/>
</dbReference>
<dbReference type="InterPro" id="IPR043519">
    <property type="entry name" value="NT_sf"/>
</dbReference>
<dbReference type="SUPFAM" id="SSF81631">
    <property type="entry name" value="PAP/OAS1 substrate-binding domain"/>
    <property type="match status" value="1"/>
</dbReference>
<dbReference type="PANTHER" id="PTHR23092">
    <property type="entry name" value="POLY(A) RNA POLYMERASE"/>
    <property type="match status" value="1"/>
</dbReference>
<evidence type="ECO:0000256" key="3">
    <source>
        <dbReference type="ARBA" id="ARBA00022723"/>
    </source>
</evidence>
<evidence type="ECO:0000313" key="8">
    <source>
        <dbReference type="EMBL" id="OCB86230.1"/>
    </source>
</evidence>
<dbReference type="OrthoDB" id="273917at2759"/>
<evidence type="ECO:0000259" key="7">
    <source>
        <dbReference type="Pfam" id="PF22600"/>
    </source>
</evidence>
<organism evidence="8 9">
    <name type="scientific">Sanghuangporus baumii</name>
    <name type="common">Phellinus baumii</name>
    <dbReference type="NCBI Taxonomy" id="108892"/>
    <lineage>
        <taxon>Eukaryota</taxon>
        <taxon>Fungi</taxon>
        <taxon>Dikarya</taxon>
        <taxon>Basidiomycota</taxon>
        <taxon>Agaricomycotina</taxon>
        <taxon>Agaricomycetes</taxon>
        <taxon>Hymenochaetales</taxon>
        <taxon>Hymenochaetaceae</taxon>
        <taxon>Sanghuangporus</taxon>
    </lineage>
</organism>
<feature type="compositionally biased region" description="Polar residues" evidence="5">
    <location>
        <begin position="1"/>
        <end position="11"/>
    </location>
</feature>
<dbReference type="GO" id="GO:0005730">
    <property type="term" value="C:nucleolus"/>
    <property type="evidence" value="ECO:0007669"/>
    <property type="project" value="TreeGrafter"/>
</dbReference>
<dbReference type="EMBL" id="LNZH02000204">
    <property type="protein sequence ID" value="OCB86230.1"/>
    <property type="molecule type" value="Genomic_DNA"/>
</dbReference>
<evidence type="ECO:0000256" key="5">
    <source>
        <dbReference type="SAM" id="MobiDB-lite"/>
    </source>
</evidence>
<dbReference type="PANTHER" id="PTHR23092:SF15">
    <property type="entry name" value="INACTIVE NON-CANONICAL POLY(A) RNA POLYMERASE PROTEIN TRF4-2-RELATED"/>
    <property type="match status" value="1"/>
</dbReference>
<dbReference type="EC" id="2.7.7.19" evidence="2"/>
<evidence type="ECO:0000256" key="4">
    <source>
        <dbReference type="ARBA" id="ARBA00022842"/>
    </source>
</evidence>
<dbReference type="Gene3D" id="1.10.1410.10">
    <property type="match status" value="1"/>
</dbReference>
<keyword evidence="4" id="KW-0460">Magnesium</keyword>
<dbReference type="Pfam" id="PF03828">
    <property type="entry name" value="PAP_assoc"/>
    <property type="match status" value="1"/>
</dbReference>
<keyword evidence="3" id="KW-0479">Metal-binding</keyword>
<keyword evidence="9" id="KW-1185">Reference proteome</keyword>
<dbReference type="GO" id="GO:0046872">
    <property type="term" value="F:metal ion binding"/>
    <property type="evidence" value="ECO:0007669"/>
    <property type="project" value="UniProtKB-KW"/>
</dbReference>
<dbReference type="Proteomes" id="UP000757232">
    <property type="component" value="Unassembled WGS sequence"/>
</dbReference>
<accession>A0A9Q5HUH5</accession>
<gene>
    <name evidence="8" type="ORF">A7U60_g6820</name>
</gene>
<feature type="compositionally biased region" description="Basic and acidic residues" evidence="5">
    <location>
        <begin position="25"/>
        <end position="56"/>
    </location>
</feature>
<proteinExistence type="inferred from homology"/>
<dbReference type="InterPro" id="IPR002058">
    <property type="entry name" value="PAP_assoc"/>
</dbReference>
<evidence type="ECO:0000313" key="9">
    <source>
        <dbReference type="Proteomes" id="UP000757232"/>
    </source>
</evidence>
<dbReference type="GO" id="GO:0010605">
    <property type="term" value="P:negative regulation of macromolecule metabolic process"/>
    <property type="evidence" value="ECO:0007669"/>
    <property type="project" value="UniProtKB-ARBA"/>
</dbReference>
<protein>
    <recommendedName>
        <fullName evidence="2">polynucleotide adenylyltransferase</fullName>
        <ecNumber evidence="2">2.7.7.19</ecNumber>
    </recommendedName>
</protein>
<dbReference type="CDD" id="cd05402">
    <property type="entry name" value="NT_PAP_TUTase"/>
    <property type="match status" value="1"/>
</dbReference>
<dbReference type="GO" id="GO:0003729">
    <property type="term" value="F:mRNA binding"/>
    <property type="evidence" value="ECO:0007669"/>
    <property type="project" value="TreeGrafter"/>
</dbReference>
<dbReference type="GO" id="GO:1990817">
    <property type="term" value="F:poly(A) RNA polymerase activity"/>
    <property type="evidence" value="ECO:0007669"/>
    <property type="project" value="UniProtKB-EC"/>
</dbReference>
<evidence type="ECO:0000259" key="6">
    <source>
        <dbReference type="Pfam" id="PF03828"/>
    </source>
</evidence>
<evidence type="ECO:0000256" key="1">
    <source>
        <dbReference type="ARBA" id="ARBA00008593"/>
    </source>
</evidence>
<feature type="region of interest" description="Disordered" evidence="5">
    <location>
        <begin position="1"/>
        <end position="56"/>
    </location>
</feature>
<dbReference type="Gene3D" id="3.30.460.10">
    <property type="entry name" value="Beta Polymerase, domain 2"/>
    <property type="match status" value="1"/>
</dbReference>
<name>A0A9Q5HUH5_SANBA</name>
<dbReference type="InterPro" id="IPR045862">
    <property type="entry name" value="Trf4-like"/>
</dbReference>
<dbReference type="GO" id="GO:0043634">
    <property type="term" value="P:polyadenylation-dependent ncRNA catabolic process"/>
    <property type="evidence" value="ECO:0007669"/>
    <property type="project" value="TreeGrafter"/>
</dbReference>
<dbReference type="SUPFAM" id="SSF81301">
    <property type="entry name" value="Nucleotidyltransferase"/>
    <property type="match status" value="1"/>
</dbReference>
<dbReference type="AlphaFoldDB" id="A0A9Q5HUH5"/>
<dbReference type="Pfam" id="PF22600">
    <property type="entry name" value="MTPAP-like_central"/>
    <property type="match status" value="1"/>
</dbReference>
<comment type="caution">
    <text evidence="8">The sequence shown here is derived from an EMBL/GenBank/DDBJ whole genome shotgun (WGS) entry which is preliminary data.</text>
</comment>